<keyword evidence="9" id="KW-0411">Iron-sulfur</keyword>
<proteinExistence type="inferred from homology"/>
<dbReference type="Pfam" id="PF00266">
    <property type="entry name" value="Aminotran_5"/>
    <property type="match status" value="1"/>
</dbReference>
<evidence type="ECO:0000256" key="5">
    <source>
        <dbReference type="ARBA" id="ARBA00022679"/>
    </source>
</evidence>
<evidence type="ECO:0000313" key="13">
    <source>
        <dbReference type="EMBL" id="RBP45075.1"/>
    </source>
</evidence>
<keyword evidence="14" id="KW-1185">Reference proteome</keyword>
<dbReference type="GO" id="GO:0051536">
    <property type="term" value="F:iron-sulfur cluster binding"/>
    <property type="evidence" value="ECO:0007669"/>
    <property type="project" value="UniProtKB-KW"/>
</dbReference>
<evidence type="ECO:0000256" key="6">
    <source>
        <dbReference type="ARBA" id="ARBA00022723"/>
    </source>
</evidence>
<evidence type="ECO:0000256" key="2">
    <source>
        <dbReference type="ARBA" id="ARBA00003120"/>
    </source>
</evidence>
<dbReference type="Gene3D" id="3.90.1150.10">
    <property type="entry name" value="Aspartate Aminotransferase, domain 1"/>
    <property type="match status" value="1"/>
</dbReference>
<sequence length="391" mass="42512">MIYLDSNATTQIDPRVVEAMLPYLTEHYANPSSSYRAARQVRKAVEHAREQVATLIGCESEELIFMSCGTEANNAAIFSALTLHTPHRRHLVTAKTEHSAVLEVARRWVEEGNPTTFLDVDEGGTVHPEEWTRCVQPGQTAVVSVMWVNNETGVIQPIEEIVKFVHDRGVLFHTDAVQAVGKLPISLKDLPVDYLSLAGHKFHAPKGIGALYVSKRVRFKPWMLGGGQESGRRSGTENVPHIVALGKAAELMREELASGGDVKVREMRDAFESKVRAALPGTIVNGESAHRLGTTSSLTFPGIDAPGLLILLDERGVACSAGSACHTGALHPSHVLEAMGYDAQHANSTLRFSWSRLNTMEETQKAADTLIQCVNKMRELGAGDGAVVIRG</sequence>
<dbReference type="Gene3D" id="3.40.640.10">
    <property type="entry name" value="Type I PLP-dependent aspartate aminotransferase-like (Major domain)"/>
    <property type="match status" value="1"/>
</dbReference>
<evidence type="ECO:0000256" key="1">
    <source>
        <dbReference type="ARBA" id="ARBA00001933"/>
    </source>
</evidence>
<evidence type="ECO:0000313" key="14">
    <source>
        <dbReference type="Proteomes" id="UP000253426"/>
    </source>
</evidence>
<dbReference type="InterPro" id="IPR000192">
    <property type="entry name" value="Aminotrans_V_dom"/>
</dbReference>
<evidence type="ECO:0000256" key="8">
    <source>
        <dbReference type="ARBA" id="ARBA00023004"/>
    </source>
</evidence>
<keyword evidence="7" id="KW-0663">Pyridoxal phosphate</keyword>
<comment type="catalytic activity">
    <reaction evidence="10">
        <text>(sulfur carrier)-H + L-cysteine = (sulfur carrier)-SH + L-alanine</text>
        <dbReference type="Rhea" id="RHEA:43892"/>
        <dbReference type="Rhea" id="RHEA-COMP:14737"/>
        <dbReference type="Rhea" id="RHEA-COMP:14739"/>
        <dbReference type="ChEBI" id="CHEBI:29917"/>
        <dbReference type="ChEBI" id="CHEBI:35235"/>
        <dbReference type="ChEBI" id="CHEBI:57972"/>
        <dbReference type="ChEBI" id="CHEBI:64428"/>
        <dbReference type="EC" id="2.8.1.7"/>
    </reaction>
</comment>
<keyword evidence="5" id="KW-0808">Transferase</keyword>
<dbReference type="GO" id="GO:0046872">
    <property type="term" value="F:metal ion binding"/>
    <property type="evidence" value="ECO:0007669"/>
    <property type="project" value="UniProtKB-KW"/>
</dbReference>
<dbReference type="Gene3D" id="1.10.260.50">
    <property type="match status" value="1"/>
</dbReference>
<dbReference type="InterPro" id="IPR020578">
    <property type="entry name" value="Aminotrans_V_PyrdxlP_BS"/>
</dbReference>
<comment type="cofactor">
    <cofactor evidence="1 11">
        <name>pyridoxal 5'-phosphate</name>
        <dbReference type="ChEBI" id="CHEBI:597326"/>
    </cofactor>
</comment>
<dbReference type="PANTHER" id="PTHR11601">
    <property type="entry name" value="CYSTEINE DESULFURYLASE FAMILY MEMBER"/>
    <property type="match status" value="1"/>
</dbReference>
<keyword evidence="8" id="KW-0408">Iron</keyword>
<evidence type="ECO:0000259" key="12">
    <source>
        <dbReference type="Pfam" id="PF00266"/>
    </source>
</evidence>
<keyword evidence="6" id="KW-0479">Metal-binding</keyword>
<reference evidence="13 14" key="1">
    <citation type="submission" date="2018-06" db="EMBL/GenBank/DDBJ databases">
        <title>Genomic Encyclopedia of Type Strains, Phase IV (KMG-IV): sequencing the most valuable type-strain genomes for metagenomic binning, comparative biology and taxonomic classification.</title>
        <authorList>
            <person name="Goeker M."/>
        </authorList>
    </citation>
    <scope>NUCLEOTIDE SEQUENCE [LARGE SCALE GENOMIC DNA]</scope>
    <source>
        <strain evidence="13 14">DSM 25532</strain>
    </source>
</reference>
<evidence type="ECO:0000256" key="3">
    <source>
        <dbReference type="ARBA" id="ARBA00006490"/>
    </source>
</evidence>
<dbReference type="OrthoDB" id="9808002at2"/>
<dbReference type="AlphaFoldDB" id="A0A366HNK6"/>
<dbReference type="PIRSF" id="PIRSF005572">
    <property type="entry name" value="NifS"/>
    <property type="match status" value="1"/>
</dbReference>
<dbReference type="SUPFAM" id="SSF53383">
    <property type="entry name" value="PLP-dependent transferases"/>
    <property type="match status" value="1"/>
</dbReference>
<evidence type="ECO:0000256" key="11">
    <source>
        <dbReference type="RuleBase" id="RU004504"/>
    </source>
</evidence>
<dbReference type="InterPro" id="IPR015422">
    <property type="entry name" value="PyrdxlP-dep_Trfase_small"/>
</dbReference>
<dbReference type="Proteomes" id="UP000253426">
    <property type="component" value="Unassembled WGS sequence"/>
</dbReference>
<comment type="function">
    <text evidence="2">Catalyzes the removal of elemental sulfur atoms from cysteine to produce alanine. Seems to participate in the biosynthesis of the nitrogenase metalloclusters by providing the inorganic sulfur required for the Fe-S core formation.</text>
</comment>
<dbReference type="EC" id="2.8.1.7" evidence="4"/>
<evidence type="ECO:0000256" key="10">
    <source>
        <dbReference type="ARBA" id="ARBA00050776"/>
    </source>
</evidence>
<comment type="caution">
    <text evidence="13">The sequence shown here is derived from an EMBL/GenBank/DDBJ whole genome shotgun (WGS) entry which is preliminary data.</text>
</comment>
<evidence type="ECO:0000256" key="9">
    <source>
        <dbReference type="ARBA" id="ARBA00023014"/>
    </source>
</evidence>
<comment type="similarity">
    <text evidence="3">Belongs to the class-V pyridoxal-phosphate-dependent aminotransferase family. NifS/IscS subfamily.</text>
</comment>
<dbReference type="FunFam" id="3.40.640.10:FF:000084">
    <property type="entry name" value="IscS-like cysteine desulfurase"/>
    <property type="match status" value="1"/>
</dbReference>
<evidence type="ECO:0000256" key="7">
    <source>
        <dbReference type="ARBA" id="ARBA00022898"/>
    </source>
</evidence>
<dbReference type="PANTHER" id="PTHR11601:SF34">
    <property type="entry name" value="CYSTEINE DESULFURASE"/>
    <property type="match status" value="1"/>
</dbReference>
<dbReference type="EMBL" id="QNRR01000003">
    <property type="protein sequence ID" value="RBP45075.1"/>
    <property type="molecule type" value="Genomic_DNA"/>
</dbReference>
<evidence type="ECO:0000256" key="4">
    <source>
        <dbReference type="ARBA" id="ARBA00012239"/>
    </source>
</evidence>
<accession>A0A366HNK6</accession>
<name>A0A366HNK6_9BACT</name>
<dbReference type="InterPro" id="IPR016454">
    <property type="entry name" value="Cysteine_dSase"/>
</dbReference>
<protein>
    <recommendedName>
        <fullName evidence="4">cysteine desulfurase</fullName>
        <ecNumber evidence="4">2.8.1.7</ecNumber>
    </recommendedName>
</protein>
<feature type="domain" description="Aminotransferase class V" evidence="12">
    <location>
        <begin position="2"/>
        <end position="364"/>
    </location>
</feature>
<dbReference type="InterPro" id="IPR015424">
    <property type="entry name" value="PyrdxlP-dep_Trfase"/>
</dbReference>
<dbReference type="RefSeq" id="WP_113958218.1">
    <property type="nucleotide sequence ID" value="NZ_QNRR01000003.1"/>
</dbReference>
<organism evidence="13 14">
    <name type="scientific">Roseimicrobium gellanilyticum</name>
    <dbReference type="NCBI Taxonomy" id="748857"/>
    <lineage>
        <taxon>Bacteria</taxon>
        <taxon>Pseudomonadati</taxon>
        <taxon>Verrucomicrobiota</taxon>
        <taxon>Verrucomicrobiia</taxon>
        <taxon>Verrucomicrobiales</taxon>
        <taxon>Verrucomicrobiaceae</taxon>
        <taxon>Roseimicrobium</taxon>
    </lineage>
</organism>
<dbReference type="GO" id="GO:0031071">
    <property type="term" value="F:cysteine desulfurase activity"/>
    <property type="evidence" value="ECO:0007669"/>
    <property type="project" value="UniProtKB-EC"/>
</dbReference>
<dbReference type="InterPro" id="IPR015421">
    <property type="entry name" value="PyrdxlP-dep_Trfase_major"/>
</dbReference>
<gene>
    <name evidence="13" type="ORF">DES53_10371</name>
</gene>
<dbReference type="PROSITE" id="PS00595">
    <property type="entry name" value="AA_TRANSFER_CLASS_5"/>
    <property type="match status" value="1"/>
</dbReference>